<proteinExistence type="predicted"/>
<comment type="caution">
    <text evidence="1">The sequence shown here is derived from an EMBL/GenBank/DDBJ whole genome shotgun (WGS) entry which is preliminary data.</text>
</comment>
<evidence type="ECO:0000313" key="2">
    <source>
        <dbReference type="Proteomes" id="UP001346869"/>
    </source>
</evidence>
<dbReference type="EMBL" id="JAUZQC010000019">
    <property type="protein sequence ID" value="KAK5854189.1"/>
    <property type="molecule type" value="Genomic_DNA"/>
</dbReference>
<keyword evidence="2" id="KW-1185">Reference proteome</keyword>
<organism evidence="1 2">
    <name type="scientific">Eleginops maclovinus</name>
    <name type="common">Patagonian blennie</name>
    <name type="synonym">Eleginus maclovinus</name>
    <dbReference type="NCBI Taxonomy" id="56733"/>
    <lineage>
        <taxon>Eukaryota</taxon>
        <taxon>Metazoa</taxon>
        <taxon>Chordata</taxon>
        <taxon>Craniata</taxon>
        <taxon>Vertebrata</taxon>
        <taxon>Euteleostomi</taxon>
        <taxon>Actinopterygii</taxon>
        <taxon>Neopterygii</taxon>
        <taxon>Teleostei</taxon>
        <taxon>Neoteleostei</taxon>
        <taxon>Acanthomorphata</taxon>
        <taxon>Eupercaria</taxon>
        <taxon>Perciformes</taxon>
        <taxon>Notothenioidei</taxon>
        <taxon>Eleginopidae</taxon>
        <taxon>Eleginops</taxon>
    </lineage>
</organism>
<dbReference type="Proteomes" id="UP001346869">
    <property type="component" value="Unassembled WGS sequence"/>
</dbReference>
<protein>
    <submittedName>
        <fullName evidence="1">Uncharacterized protein</fullName>
    </submittedName>
</protein>
<name>A0AAN8AFM2_ELEMC</name>
<sequence>MNTQEEKNEEKKEEIKNDNFVLYNSLAEPACLAALRSAAACVSGIVLEAGVQKQQGAEDKQAIRDSLNTVTVASTVEGCEDPRSNRAINPPCTSWSRHLSAARRTTPRHRLSATSHI</sequence>
<reference evidence="1 2" key="2">
    <citation type="journal article" date="2023" name="Mol. Biol. Evol.">
        <title>Genomics of Secondarily Temperate Adaptation in the Only Non-Antarctic Icefish.</title>
        <authorList>
            <person name="Rivera-Colon A.G."/>
            <person name="Rayamajhi N."/>
            <person name="Minhas B.F."/>
            <person name="Madrigal G."/>
            <person name="Bilyk K.T."/>
            <person name="Yoon V."/>
            <person name="Hune M."/>
            <person name="Gregory S."/>
            <person name="Cheng C.H.C."/>
            <person name="Catchen J.M."/>
        </authorList>
    </citation>
    <scope>NUCLEOTIDE SEQUENCE [LARGE SCALE GENOMIC DNA]</scope>
    <source>
        <strain evidence="1">JMC-PN-2008</strain>
    </source>
</reference>
<gene>
    <name evidence="1" type="ORF">PBY51_015281</name>
</gene>
<accession>A0AAN8AFM2</accession>
<evidence type="ECO:0000313" key="1">
    <source>
        <dbReference type="EMBL" id="KAK5854189.1"/>
    </source>
</evidence>
<dbReference type="AlphaFoldDB" id="A0AAN8AFM2"/>
<reference evidence="1 2" key="1">
    <citation type="journal article" date="2023" name="Genes (Basel)">
        <title>Chromosome-Level Genome Assembly and Circadian Gene Repertoire of the Patagonia Blennie Eleginops maclovinus-The Closest Ancestral Proxy of Antarctic Cryonotothenioids.</title>
        <authorList>
            <person name="Cheng C.C."/>
            <person name="Rivera-Colon A.G."/>
            <person name="Minhas B.F."/>
            <person name="Wilson L."/>
            <person name="Rayamajhi N."/>
            <person name="Vargas-Chacoff L."/>
            <person name="Catchen J.M."/>
        </authorList>
    </citation>
    <scope>NUCLEOTIDE SEQUENCE [LARGE SCALE GENOMIC DNA]</scope>
    <source>
        <strain evidence="1">JMC-PN-2008</strain>
    </source>
</reference>